<dbReference type="AlphaFoldDB" id="A0A0D0H299"/>
<evidence type="ECO:0000313" key="2">
    <source>
        <dbReference type="Proteomes" id="UP000032120"/>
    </source>
</evidence>
<reference evidence="1 2" key="1">
    <citation type="submission" date="2015-01" db="EMBL/GenBank/DDBJ databases">
        <title>Draft genome sequence of Leucobacter komagatae strain VKM ST2845.</title>
        <authorList>
            <person name="Karlyshev A.V."/>
            <person name="Kudryashova E.B."/>
        </authorList>
    </citation>
    <scope>NUCLEOTIDE SEQUENCE [LARGE SCALE GENOMIC DNA]</scope>
    <source>
        <strain evidence="1 2">VKM ST2845</strain>
    </source>
</reference>
<evidence type="ECO:0000313" key="1">
    <source>
        <dbReference type="EMBL" id="KIP51260.1"/>
    </source>
</evidence>
<comment type="caution">
    <text evidence="1">The sequence shown here is derived from an EMBL/GenBank/DDBJ whole genome shotgun (WGS) entry which is preliminary data.</text>
</comment>
<accession>A0A0D0H299</accession>
<keyword evidence="2" id="KW-1185">Reference proteome</keyword>
<dbReference type="Proteomes" id="UP000032120">
    <property type="component" value="Unassembled WGS sequence"/>
</dbReference>
<protein>
    <submittedName>
        <fullName evidence="1">Uncharacterized protein</fullName>
    </submittedName>
</protein>
<name>A0A0D0H299_9MICO</name>
<dbReference type="EMBL" id="JXSQ01000053">
    <property type="protein sequence ID" value="KIP51260.1"/>
    <property type="molecule type" value="Genomic_DNA"/>
</dbReference>
<proteinExistence type="predicted"/>
<organism evidence="1 2">
    <name type="scientific">Leucobacter komagatae</name>
    <dbReference type="NCBI Taxonomy" id="55969"/>
    <lineage>
        <taxon>Bacteria</taxon>
        <taxon>Bacillati</taxon>
        <taxon>Actinomycetota</taxon>
        <taxon>Actinomycetes</taxon>
        <taxon>Micrococcales</taxon>
        <taxon>Microbacteriaceae</taxon>
        <taxon>Leucobacter</taxon>
    </lineage>
</organism>
<gene>
    <name evidence="1" type="ORF">SD72_16460</name>
</gene>
<sequence length="108" mass="10989">MSDDADLARSLTDAVLAVPGVSRIYAVSAPAAILAVVAAVLPGASESTVRPEVVLSDDDATATVSIGVDRGHSASTVARTVGIILEQKLHEVRPNSTTRISVTVAQIG</sequence>